<evidence type="ECO:0000256" key="1">
    <source>
        <dbReference type="ARBA" id="ARBA00004613"/>
    </source>
</evidence>
<comment type="subcellular location">
    <subcellularLocation>
        <location evidence="1">Secreted</location>
    </subcellularLocation>
</comment>
<feature type="region of interest" description="Disordered" evidence="8">
    <location>
        <begin position="294"/>
        <end position="320"/>
    </location>
</feature>
<evidence type="ECO:0000256" key="6">
    <source>
        <dbReference type="ARBA" id="ARBA00023180"/>
    </source>
</evidence>
<keyword evidence="6" id="KW-0325">Glycoprotein</keyword>
<evidence type="ECO:0000256" key="8">
    <source>
        <dbReference type="SAM" id="MobiDB-lite"/>
    </source>
</evidence>
<dbReference type="GO" id="GO:0004252">
    <property type="term" value="F:serine-type endopeptidase activity"/>
    <property type="evidence" value="ECO:0007669"/>
    <property type="project" value="TreeGrafter"/>
</dbReference>
<dbReference type="AlphaFoldDB" id="A0A672FU69"/>
<evidence type="ECO:0000313" key="11">
    <source>
        <dbReference type="Proteomes" id="UP000472267"/>
    </source>
</evidence>
<reference evidence="10" key="1">
    <citation type="submission" date="2025-08" db="UniProtKB">
        <authorList>
            <consortium name="Ensembl"/>
        </authorList>
    </citation>
    <scope>IDENTIFICATION</scope>
</reference>
<feature type="domain" description="SRCR" evidence="9">
    <location>
        <begin position="113"/>
        <end position="161"/>
    </location>
</feature>
<dbReference type="PROSITE" id="PS50287">
    <property type="entry name" value="SRCR_2"/>
    <property type="match status" value="3"/>
</dbReference>
<sequence>MCPDSVRLLNGSSRCSGRLQVKTNPSDQTWSSVCEADLDLQDAQVVCRELGCGAPSVLQGALYGDVHTPRWSPEFQCGGHESALLNCRSSGSARSSCSPGKAAGLTCSEVNEIRLVGGASRCAGSLELKFLGQQRPVDPRFFTLKTAALICEHLNCGSTVSFEPTDVSHQSVWIIHSYYVQSHSDLWNSVTSINSPFSLKLTCSDSVRLLNGSSRCSGRLQVKTNPSDQTWSSVCEADLDLQDAQVVCRELGCGAPSVLQGALYGDVHTPRWSPEFQCGGHESALLDCRSSGSARSSCSPGKAAGLTCSGRRGTAASTPL</sequence>
<dbReference type="SMART" id="SM00202">
    <property type="entry name" value="SR"/>
    <property type="match status" value="3"/>
</dbReference>
<dbReference type="PANTHER" id="PTHR48071">
    <property type="entry name" value="SRCR DOMAIN-CONTAINING PROTEIN"/>
    <property type="match status" value="1"/>
</dbReference>
<dbReference type="GO" id="GO:0005886">
    <property type="term" value="C:plasma membrane"/>
    <property type="evidence" value="ECO:0007669"/>
    <property type="project" value="TreeGrafter"/>
</dbReference>
<keyword evidence="2" id="KW-0964">Secreted</keyword>
<accession>A0A672FU69</accession>
<evidence type="ECO:0000256" key="3">
    <source>
        <dbReference type="ARBA" id="ARBA00022729"/>
    </source>
</evidence>
<reference evidence="10" key="2">
    <citation type="submission" date="2025-09" db="UniProtKB">
        <authorList>
            <consortium name="Ensembl"/>
        </authorList>
    </citation>
    <scope>IDENTIFICATION</scope>
</reference>
<dbReference type="Gene3D" id="3.10.250.10">
    <property type="entry name" value="SRCR-like domain"/>
    <property type="match status" value="3"/>
</dbReference>
<evidence type="ECO:0000256" key="4">
    <source>
        <dbReference type="ARBA" id="ARBA00022737"/>
    </source>
</evidence>
<dbReference type="SUPFAM" id="SSF56487">
    <property type="entry name" value="SRCR-like"/>
    <property type="match status" value="3"/>
</dbReference>
<protein>
    <recommendedName>
        <fullName evidence="9">SRCR domain-containing protein</fullName>
    </recommendedName>
</protein>
<proteinExistence type="predicted"/>
<dbReference type="Proteomes" id="UP000472267">
    <property type="component" value="Unassembled WGS sequence"/>
</dbReference>
<keyword evidence="4" id="KW-0677">Repeat</keyword>
<dbReference type="FunFam" id="3.10.250.10:FF:000004">
    <property type="entry name" value="Scavenger receptor cysteine-rich type 1 protein M130"/>
    <property type="match status" value="2"/>
</dbReference>
<dbReference type="InParanoid" id="A0A672FU69"/>
<organism evidence="10 11">
    <name type="scientific">Salarias fasciatus</name>
    <name type="common">Jewelled blenny</name>
    <name type="synonym">Blennius fasciatus</name>
    <dbReference type="NCBI Taxonomy" id="181472"/>
    <lineage>
        <taxon>Eukaryota</taxon>
        <taxon>Metazoa</taxon>
        <taxon>Chordata</taxon>
        <taxon>Craniata</taxon>
        <taxon>Vertebrata</taxon>
        <taxon>Euteleostomi</taxon>
        <taxon>Actinopterygii</taxon>
        <taxon>Neopterygii</taxon>
        <taxon>Teleostei</taxon>
        <taxon>Neoteleostei</taxon>
        <taxon>Acanthomorphata</taxon>
        <taxon>Ovalentaria</taxon>
        <taxon>Blenniimorphae</taxon>
        <taxon>Blenniiformes</taxon>
        <taxon>Blennioidei</taxon>
        <taxon>Blenniidae</taxon>
        <taxon>Salariinae</taxon>
        <taxon>Salarias</taxon>
    </lineage>
</organism>
<evidence type="ECO:0000313" key="10">
    <source>
        <dbReference type="Ensembl" id="ENSSFAP00005002169.1"/>
    </source>
</evidence>
<feature type="domain" description="SRCR" evidence="9">
    <location>
        <begin position="207"/>
        <end position="309"/>
    </location>
</feature>
<dbReference type="GO" id="GO:0005615">
    <property type="term" value="C:extracellular space"/>
    <property type="evidence" value="ECO:0007669"/>
    <property type="project" value="TreeGrafter"/>
</dbReference>
<keyword evidence="5 7" id="KW-1015">Disulfide bond</keyword>
<dbReference type="GO" id="GO:0031638">
    <property type="term" value="P:zymogen activation"/>
    <property type="evidence" value="ECO:0007669"/>
    <property type="project" value="TreeGrafter"/>
</dbReference>
<comment type="caution">
    <text evidence="7">Lacks conserved residue(s) required for the propagation of feature annotation.</text>
</comment>
<dbReference type="InterPro" id="IPR001190">
    <property type="entry name" value="SRCR"/>
</dbReference>
<dbReference type="InterPro" id="IPR036772">
    <property type="entry name" value="SRCR-like_dom_sf"/>
</dbReference>
<dbReference type="Pfam" id="PF00530">
    <property type="entry name" value="SRCR"/>
    <property type="match status" value="2"/>
</dbReference>
<feature type="domain" description="SRCR" evidence="9">
    <location>
        <begin position="6"/>
        <end position="108"/>
    </location>
</feature>
<evidence type="ECO:0000256" key="5">
    <source>
        <dbReference type="ARBA" id="ARBA00023157"/>
    </source>
</evidence>
<dbReference type="PANTHER" id="PTHR48071:SF15">
    <property type="entry name" value="SRCR DOMAIN-CONTAINING PROTEIN"/>
    <property type="match status" value="1"/>
</dbReference>
<dbReference type="Ensembl" id="ENSSFAT00005002312.1">
    <property type="protein sequence ID" value="ENSSFAP00005002169.1"/>
    <property type="gene ID" value="ENSSFAG00005001507.1"/>
</dbReference>
<feature type="disulfide bond" evidence="7">
    <location>
        <begin position="278"/>
        <end position="288"/>
    </location>
</feature>
<keyword evidence="3" id="KW-0732">Signal</keyword>
<feature type="disulfide bond" evidence="7">
    <location>
        <begin position="77"/>
        <end position="87"/>
    </location>
</feature>
<dbReference type="OMA" id="DVHTPRW"/>
<keyword evidence="11" id="KW-1185">Reference proteome</keyword>
<evidence type="ECO:0000256" key="7">
    <source>
        <dbReference type="PROSITE-ProRule" id="PRU00196"/>
    </source>
</evidence>
<evidence type="ECO:0000259" key="9">
    <source>
        <dbReference type="PROSITE" id="PS50287"/>
    </source>
</evidence>
<dbReference type="PRINTS" id="PR00258">
    <property type="entry name" value="SPERACTRCPTR"/>
</dbReference>
<evidence type="ECO:0000256" key="2">
    <source>
        <dbReference type="ARBA" id="ARBA00022525"/>
    </source>
</evidence>
<name>A0A672FU69_SALFA</name>